<dbReference type="Pfam" id="PF00403">
    <property type="entry name" value="HMA"/>
    <property type="match status" value="2"/>
</dbReference>
<dbReference type="FunFam" id="2.70.150.10:FF:000002">
    <property type="entry name" value="Copper-transporting ATPase 1, putative"/>
    <property type="match status" value="1"/>
</dbReference>
<keyword evidence="12 16" id="KW-1133">Transmembrane helix</keyword>
<keyword evidence="14" id="KW-0406">Ion transport</keyword>
<dbReference type="CDD" id="cd02094">
    <property type="entry name" value="P-type_ATPase_Cu-like"/>
    <property type="match status" value="1"/>
</dbReference>
<gene>
    <name evidence="19" type="ORF">F7725_009977</name>
</gene>
<protein>
    <recommendedName>
        <fullName evidence="3">P-type Cu(+) transporter</fullName>
        <ecNumber evidence="3">7.2.2.8</ecNumber>
    </recommendedName>
</protein>
<evidence type="ECO:0000256" key="15">
    <source>
        <dbReference type="ARBA" id="ARBA00023136"/>
    </source>
</evidence>
<dbReference type="SUPFAM" id="SSF81653">
    <property type="entry name" value="Calcium ATPase, transduction domain A"/>
    <property type="match status" value="1"/>
</dbReference>
<dbReference type="EC" id="7.2.2.8" evidence="3"/>
<dbReference type="Gene3D" id="3.40.1110.10">
    <property type="entry name" value="Calcium-transporting ATPase, cytoplasmic domain N"/>
    <property type="match status" value="1"/>
</dbReference>
<dbReference type="PROSITE" id="PS00154">
    <property type="entry name" value="ATPASE_E1_E2"/>
    <property type="match status" value="1"/>
</dbReference>
<feature type="transmembrane region" description="Helical" evidence="16">
    <location>
        <begin position="320"/>
        <end position="341"/>
    </location>
</feature>
<feature type="transmembrane region" description="Helical" evidence="16">
    <location>
        <begin position="936"/>
        <end position="963"/>
    </location>
</feature>
<dbReference type="GO" id="GO:0005886">
    <property type="term" value="C:plasma membrane"/>
    <property type="evidence" value="ECO:0007669"/>
    <property type="project" value="TreeGrafter"/>
</dbReference>
<evidence type="ECO:0000256" key="9">
    <source>
        <dbReference type="ARBA" id="ARBA00022796"/>
    </source>
</evidence>
<keyword evidence="4" id="KW-0813">Transport</keyword>
<dbReference type="InterPro" id="IPR044492">
    <property type="entry name" value="P_typ_ATPase_HD_dom"/>
</dbReference>
<dbReference type="NCBIfam" id="TIGR01494">
    <property type="entry name" value="ATPase_P-type"/>
    <property type="match status" value="1"/>
</dbReference>
<dbReference type="Proteomes" id="UP000518266">
    <property type="component" value="Unassembled WGS sequence"/>
</dbReference>
<reference evidence="19 20" key="1">
    <citation type="submission" date="2020-03" db="EMBL/GenBank/DDBJ databases">
        <title>Dissostichus mawsoni Genome sequencing and assembly.</title>
        <authorList>
            <person name="Park H."/>
        </authorList>
    </citation>
    <scope>NUCLEOTIDE SEQUENCE [LARGE SCALE GENOMIC DNA]</scope>
    <source>
        <strain evidence="19">DM0001</strain>
        <tissue evidence="19">Muscle</tissue>
    </source>
</reference>
<dbReference type="OrthoDB" id="432719at2759"/>
<evidence type="ECO:0000259" key="18">
    <source>
        <dbReference type="PROSITE" id="PS50846"/>
    </source>
</evidence>
<accession>A0A7J5XNT7</accession>
<dbReference type="GO" id="GO:0005802">
    <property type="term" value="C:trans-Golgi network"/>
    <property type="evidence" value="ECO:0007669"/>
    <property type="project" value="UniProtKB-ARBA"/>
</dbReference>
<dbReference type="Gene3D" id="3.30.70.100">
    <property type="match status" value="2"/>
</dbReference>
<dbReference type="GO" id="GO:0005524">
    <property type="term" value="F:ATP binding"/>
    <property type="evidence" value="ECO:0007669"/>
    <property type="project" value="UniProtKB-UniRule"/>
</dbReference>
<keyword evidence="6 16" id="KW-0479">Metal-binding</keyword>
<dbReference type="InterPro" id="IPR018303">
    <property type="entry name" value="ATPase_P-typ_P_site"/>
</dbReference>
<dbReference type="InterPro" id="IPR023299">
    <property type="entry name" value="ATPase_P-typ_cyto_dom_N"/>
</dbReference>
<evidence type="ECO:0000256" key="5">
    <source>
        <dbReference type="ARBA" id="ARBA00022692"/>
    </source>
</evidence>
<feature type="domain" description="HMA" evidence="18">
    <location>
        <begin position="57"/>
        <end position="123"/>
    </location>
</feature>
<dbReference type="InterPro" id="IPR036412">
    <property type="entry name" value="HAD-like_sf"/>
</dbReference>
<feature type="transmembrane region" description="Helical" evidence="16">
    <location>
        <begin position="347"/>
        <end position="369"/>
    </location>
</feature>
<dbReference type="Pfam" id="PF00702">
    <property type="entry name" value="Hydrolase"/>
    <property type="match status" value="1"/>
</dbReference>
<dbReference type="SUPFAM" id="SSF81665">
    <property type="entry name" value="Calcium ATPase, transmembrane domain M"/>
    <property type="match status" value="1"/>
</dbReference>
<dbReference type="Gene3D" id="3.40.50.1000">
    <property type="entry name" value="HAD superfamily/HAD-like"/>
    <property type="match status" value="1"/>
</dbReference>
<dbReference type="EMBL" id="JAAKFY010000022">
    <property type="protein sequence ID" value="KAF3838209.1"/>
    <property type="molecule type" value="Genomic_DNA"/>
</dbReference>
<keyword evidence="5 16" id="KW-0812">Transmembrane</keyword>
<feature type="transmembrane region" description="Helical" evidence="16">
    <location>
        <begin position="277"/>
        <end position="299"/>
    </location>
</feature>
<evidence type="ECO:0000256" key="3">
    <source>
        <dbReference type="ARBA" id="ARBA00012517"/>
    </source>
</evidence>
<dbReference type="Pfam" id="PF00122">
    <property type="entry name" value="E1-E2_ATPase"/>
    <property type="match status" value="1"/>
</dbReference>
<evidence type="ECO:0000256" key="6">
    <source>
        <dbReference type="ARBA" id="ARBA00022723"/>
    </source>
</evidence>
<dbReference type="GO" id="GO:0060003">
    <property type="term" value="P:copper ion export"/>
    <property type="evidence" value="ECO:0007669"/>
    <property type="project" value="TreeGrafter"/>
</dbReference>
<dbReference type="FunFam" id="3.40.1110.10:FF:000023">
    <property type="entry name" value="Copper-transporting ATPase 1, putative"/>
    <property type="match status" value="1"/>
</dbReference>
<keyword evidence="7" id="KW-0677">Repeat</keyword>
<evidence type="ECO:0000256" key="11">
    <source>
        <dbReference type="ARBA" id="ARBA00022967"/>
    </source>
</evidence>
<feature type="domain" description="HMA" evidence="18">
    <location>
        <begin position="136"/>
        <end position="202"/>
    </location>
</feature>
<evidence type="ECO:0000256" key="2">
    <source>
        <dbReference type="ARBA" id="ARBA00006024"/>
    </source>
</evidence>
<feature type="transmembrane region" description="Helical" evidence="16">
    <location>
        <begin position="565"/>
        <end position="585"/>
    </location>
</feature>
<keyword evidence="9" id="KW-0187">Copper transport</keyword>
<dbReference type="GO" id="GO:0006878">
    <property type="term" value="P:intracellular copper ion homeostasis"/>
    <property type="evidence" value="ECO:0007669"/>
    <property type="project" value="TreeGrafter"/>
</dbReference>
<dbReference type="InterPro" id="IPR023298">
    <property type="entry name" value="ATPase_P-typ_TM_dom_sf"/>
</dbReference>
<keyword evidence="8 16" id="KW-0547">Nucleotide-binding</keyword>
<dbReference type="GO" id="GO:0016887">
    <property type="term" value="F:ATP hydrolysis activity"/>
    <property type="evidence" value="ECO:0007669"/>
    <property type="project" value="InterPro"/>
</dbReference>
<evidence type="ECO:0000256" key="8">
    <source>
        <dbReference type="ARBA" id="ARBA00022741"/>
    </source>
</evidence>
<comment type="similarity">
    <text evidence="2 16">Belongs to the cation transport ATPase (P-type) (TC 3.A.3) family. Type IB subfamily.</text>
</comment>
<dbReference type="CDD" id="cd00371">
    <property type="entry name" value="HMA"/>
    <property type="match status" value="2"/>
</dbReference>
<feature type="transmembrane region" description="Helical" evidence="16">
    <location>
        <begin position="227"/>
        <end position="246"/>
    </location>
</feature>
<dbReference type="InterPro" id="IPR017969">
    <property type="entry name" value="Heavy-metal-associated_CS"/>
</dbReference>
<dbReference type="GO" id="GO:0140581">
    <property type="term" value="F:P-type monovalent copper transporter activity"/>
    <property type="evidence" value="ECO:0007669"/>
    <property type="project" value="UniProtKB-EC"/>
</dbReference>
<dbReference type="InterPro" id="IPR008250">
    <property type="entry name" value="ATPase_P-typ_transduc_dom_A_sf"/>
</dbReference>
<dbReference type="PRINTS" id="PR00942">
    <property type="entry name" value="CUATPASEI"/>
</dbReference>
<name>A0A7J5XNT7_DISMA</name>
<evidence type="ECO:0000256" key="10">
    <source>
        <dbReference type="ARBA" id="ARBA00022840"/>
    </source>
</evidence>
<dbReference type="AlphaFoldDB" id="A0A7J5XNT7"/>
<dbReference type="InterPro" id="IPR059000">
    <property type="entry name" value="ATPase_P-type_domA"/>
</dbReference>
<feature type="compositionally biased region" description="Basic and acidic residues" evidence="17">
    <location>
        <begin position="35"/>
        <end position="48"/>
    </location>
</feature>
<proteinExistence type="inferred from homology"/>
<evidence type="ECO:0000313" key="20">
    <source>
        <dbReference type="Proteomes" id="UP000518266"/>
    </source>
</evidence>
<dbReference type="SUPFAM" id="SSF81660">
    <property type="entry name" value="Metal cation-transporting ATPase, ATP-binding domain N"/>
    <property type="match status" value="1"/>
</dbReference>
<organism evidence="19 20">
    <name type="scientific">Dissostichus mawsoni</name>
    <name type="common">Antarctic cod</name>
    <dbReference type="NCBI Taxonomy" id="36200"/>
    <lineage>
        <taxon>Eukaryota</taxon>
        <taxon>Metazoa</taxon>
        <taxon>Chordata</taxon>
        <taxon>Craniata</taxon>
        <taxon>Vertebrata</taxon>
        <taxon>Euteleostomi</taxon>
        <taxon>Actinopterygii</taxon>
        <taxon>Neopterygii</taxon>
        <taxon>Teleostei</taxon>
        <taxon>Neoteleostei</taxon>
        <taxon>Acanthomorphata</taxon>
        <taxon>Eupercaria</taxon>
        <taxon>Perciformes</taxon>
        <taxon>Notothenioidei</taxon>
        <taxon>Nototheniidae</taxon>
        <taxon>Dissostichus</taxon>
    </lineage>
</organism>
<dbReference type="InterPro" id="IPR006121">
    <property type="entry name" value="HMA_dom"/>
</dbReference>
<feature type="transmembrane region" description="Helical" evidence="16">
    <location>
        <begin position="518"/>
        <end position="545"/>
    </location>
</feature>
<dbReference type="InterPro" id="IPR027256">
    <property type="entry name" value="P-typ_ATPase_IB"/>
</dbReference>
<dbReference type="FunFam" id="3.30.70.100:FF:000001">
    <property type="entry name" value="ATPase copper transporting beta"/>
    <property type="match status" value="2"/>
</dbReference>
<keyword evidence="11" id="KW-1278">Translocase</keyword>
<dbReference type="PROSITE" id="PS01047">
    <property type="entry name" value="HMA_1"/>
    <property type="match status" value="1"/>
</dbReference>
<dbReference type="SFLD" id="SFLDF00027">
    <property type="entry name" value="p-type_atpase"/>
    <property type="match status" value="1"/>
</dbReference>
<dbReference type="Gene3D" id="2.70.150.10">
    <property type="entry name" value="Calcium-transporting ATPase, cytoplasmic transduction domain A"/>
    <property type="match status" value="1"/>
</dbReference>
<comment type="caution">
    <text evidence="19">The sequence shown here is derived from an EMBL/GenBank/DDBJ whole genome shotgun (WGS) entry which is preliminary data.</text>
</comment>
<feature type="region of interest" description="Disordered" evidence="17">
    <location>
        <begin position="29"/>
        <end position="48"/>
    </location>
</feature>
<evidence type="ECO:0000256" key="12">
    <source>
        <dbReference type="ARBA" id="ARBA00022989"/>
    </source>
</evidence>
<keyword evidence="13" id="KW-0186">Copper</keyword>
<dbReference type="PRINTS" id="PR00119">
    <property type="entry name" value="CATATPASE"/>
</dbReference>
<dbReference type="InterPro" id="IPR001757">
    <property type="entry name" value="P_typ_ATPase"/>
</dbReference>
<dbReference type="NCBIfam" id="TIGR01525">
    <property type="entry name" value="ATPase-IB_hvy"/>
    <property type="match status" value="1"/>
</dbReference>
<dbReference type="SUPFAM" id="SSF55008">
    <property type="entry name" value="HMA, heavy metal-associated domain"/>
    <property type="match status" value="2"/>
</dbReference>
<keyword evidence="20" id="KW-1185">Reference proteome</keyword>
<dbReference type="InterPro" id="IPR036163">
    <property type="entry name" value="HMA_dom_sf"/>
</dbReference>
<dbReference type="PROSITE" id="PS50846">
    <property type="entry name" value="HMA_2"/>
    <property type="match status" value="2"/>
</dbReference>
<sequence length="1104" mass="119856">MGFDAFLPGERRHETNSLLPVLKPSLSKSSNLSNVKDKELDGDLQKETQARNGDKNAKCFIQIGGMTCASCVANIERNLKNETGLYPLCIALMASKAEVRYNPDLIDPVKIAECVEELGFSASVMENYEGSDGNLELVASKPTGMTCASCVHKIESSLMKEKGIIYASVALATNKAHIKHDSEIIGPRDIIKLIKNLGFEASLVKRDRMAVTWTTAKRYGSKWRKSFLVSLVFCVPVMGMMTYMIIMDHKMNVSHQHNATMEDRNHYHATMFLERQLLPGLSIMNLLSFLFCVPVQFIGGRYFYIQAYKALKHRSANMDVLIVLATSIAFTYSLIVLIVAMVEKASINPITFFDTPPMLFVFISLGRWLEQIAKSKTSEALSKLMSLQATEATVVTLSSDKSLLSEEQVDVELVQRGDVVKVVPGGKFPVDGRVIEGHSMADESLITAVALTPGEAMPVTKKPGSSVIAGSINQNGSLLVSATHVGLDTTLSQIVKLVEEAQTSKAPIQQYADKISGYFVPFIVVISSLTLVAWIVIGFLDFSLVVEYFPGYDKSISRTEAVIRFAFQASITVLCIACPCSLGLATPTAVMVGTGVGAQNGILIKGGEPLEMAHKVQTVVFDKTGTITYGAPKVIQVKIVVEGNRMPRSRLLAIVGTAENNSEHPLGAAITKYCKQELSTESLGACTDFQAVPGCGIRCQVSNTETLQRQSDSDSEDNNQRNSILVQISDTRMSTSSHPLIMDPQPLSLVQTATYVVLIGNREWMSRNCLQVRPDIDEAMIEHERRGRTAVLVAVDNTLCAMIAIADTVKPEAELAVHTLLSMGLEVVLMTGDNSKTARAIAAQVGIRKVFAEVLPSHKVAKVEQLQQAGKIVAMVGDGVNDSPALAMADVGIAIGTGTDVAIEAADVVLIRNDLLDVVGSIDLSKKTVRRIRINFVFALIYNLVGIPIAAVISATVWIPALIRAVSVLRCVSPHWSGVTAVDGLCCHGAVLGLRGLIFPAAQMSNPVFWSLLSYTKPTAEKLEARLGNSRRPGSLSDVSVHIGMGEMRRPSPRLSLLDRIVNYSRASINSLRSDKHSLNSLVLSEPDKHSLLVGEAQCEEEFC</sequence>
<dbReference type="FunFam" id="3.40.50.1000:FF:000031">
    <property type="entry name" value="Probable copper-transporting ATPase HMA5"/>
    <property type="match status" value="1"/>
</dbReference>
<dbReference type="GO" id="GO:0015677">
    <property type="term" value="P:copper ion import"/>
    <property type="evidence" value="ECO:0007669"/>
    <property type="project" value="TreeGrafter"/>
</dbReference>
<evidence type="ECO:0000256" key="16">
    <source>
        <dbReference type="RuleBase" id="RU362081"/>
    </source>
</evidence>
<evidence type="ECO:0000256" key="7">
    <source>
        <dbReference type="ARBA" id="ARBA00022737"/>
    </source>
</evidence>
<dbReference type="PANTHER" id="PTHR43520:SF29">
    <property type="entry name" value="COPPER-TRANSPORTING ATPASE 1"/>
    <property type="match status" value="1"/>
</dbReference>
<evidence type="ECO:0000256" key="17">
    <source>
        <dbReference type="SAM" id="MobiDB-lite"/>
    </source>
</evidence>
<dbReference type="SUPFAM" id="SSF56784">
    <property type="entry name" value="HAD-like"/>
    <property type="match status" value="1"/>
</dbReference>
<keyword evidence="15 16" id="KW-0472">Membrane</keyword>
<dbReference type="PANTHER" id="PTHR43520">
    <property type="entry name" value="ATP7, ISOFORM B"/>
    <property type="match status" value="1"/>
</dbReference>
<evidence type="ECO:0000313" key="19">
    <source>
        <dbReference type="EMBL" id="KAF3838209.1"/>
    </source>
</evidence>
<dbReference type="InterPro" id="IPR023214">
    <property type="entry name" value="HAD_sf"/>
</dbReference>
<dbReference type="SFLD" id="SFLDS00003">
    <property type="entry name" value="Haloacid_Dehalogenase"/>
    <property type="match status" value="1"/>
</dbReference>
<dbReference type="GO" id="GO:0043682">
    <property type="term" value="F:P-type divalent copper transporter activity"/>
    <property type="evidence" value="ECO:0007669"/>
    <property type="project" value="TreeGrafter"/>
</dbReference>
<comment type="subcellular location">
    <subcellularLocation>
        <location evidence="1">Golgi apparatus</location>
        <location evidence="1">trans-Golgi network membrane</location>
        <topology evidence="1">Multi-pass membrane protein</topology>
    </subcellularLocation>
    <subcellularLocation>
        <location evidence="16">Membrane</location>
    </subcellularLocation>
</comment>
<dbReference type="GO" id="GO:0005507">
    <property type="term" value="F:copper ion binding"/>
    <property type="evidence" value="ECO:0007669"/>
    <property type="project" value="TreeGrafter"/>
</dbReference>
<evidence type="ECO:0000256" key="4">
    <source>
        <dbReference type="ARBA" id="ARBA00022448"/>
    </source>
</evidence>
<evidence type="ECO:0000256" key="1">
    <source>
        <dbReference type="ARBA" id="ARBA00004166"/>
    </source>
</evidence>
<keyword evidence="10 16" id="KW-0067">ATP-binding</keyword>
<evidence type="ECO:0000256" key="14">
    <source>
        <dbReference type="ARBA" id="ARBA00023065"/>
    </source>
</evidence>
<evidence type="ECO:0000256" key="13">
    <source>
        <dbReference type="ARBA" id="ARBA00023008"/>
    </source>
</evidence>
<dbReference type="SFLD" id="SFLDG00002">
    <property type="entry name" value="C1.7:_P-type_atpase_like"/>
    <property type="match status" value="1"/>
</dbReference>